<reference evidence="2" key="2">
    <citation type="submission" date="2020-10" db="UniProtKB">
        <authorList>
            <consortium name="WormBaseParasite"/>
        </authorList>
    </citation>
    <scope>IDENTIFICATION</scope>
</reference>
<evidence type="ECO:0000313" key="2">
    <source>
        <dbReference type="WBParaSite" id="Pan_g4310.t1"/>
    </source>
</evidence>
<protein>
    <submittedName>
        <fullName evidence="2">7TM_GPCR_Srx domain-containing protein</fullName>
    </submittedName>
</protein>
<reference evidence="1" key="1">
    <citation type="journal article" date="2013" name="Genetics">
        <title>The draft genome and transcriptome of Panagrellus redivivus are shaped by the harsh demands of a free-living lifestyle.</title>
        <authorList>
            <person name="Srinivasan J."/>
            <person name="Dillman A.R."/>
            <person name="Macchietto M.G."/>
            <person name="Heikkinen L."/>
            <person name="Lakso M."/>
            <person name="Fracchia K.M."/>
            <person name="Antoshechkin I."/>
            <person name="Mortazavi A."/>
            <person name="Wong G."/>
            <person name="Sternberg P.W."/>
        </authorList>
    </citation>
    <scope>NUCLEOTIDE SEQUENCE [LARGE SCALE GENOMIC DNA]</scope>
    <source>
        <strain evidence="1">MT8872</strain>
    </source>
</reference>
<keyword evidence="1" id="KW-1185">Reference proteome</keyword>
<name>A0A7E4VYB1_PANRE</name>
<proteinExistence type="predicted"/>
<dbReference type="WBParaSite" id="Pan_g4310.t1">
    <property type="protein sequence ID" value="Pan_g4310.t1"/>
    <property type="gene ID" value="Pan_g4310"/>
</dbReference>
<evidence type="ECO:0000313" key="1">
    <source>
        <dbReference type="Proteomes" id="UP000492821"/>
    </source>
</evidence>
<accession>A0A7E4VYB1</accession>
<dbReference type="Proteomes" id="UP000492821">
    <property type="component" value="Unassembled WGS sequence"/>
</dbReference>
<sequence length="139" mass="16280">MPPSKCHNVTKSTSQVMPNESVSVESFSRVFFLFCFAVTPIKRRKQLQAEAIYGHFGWLCFLFNVRDFGYNTDRSDLIFHYFFYQNATSLSVYRYYKIGYCMVSEFKTTFSFLCFALSTEYHAAKFLTIPPFPKNAKLI</sequence>
<organism evidence="1 2">
    <name type="scientific">Panagrellus redivivus</name>
    <name type="common">Microworm</name>
    <dbReference type="NCBI Taxonomy" id="6233"/>
    <lineage>
        <taxon>Eukaryota</taxon>
        <taxon>Metazoa</taxon>
        <taxon>Ecdysozoa</taxon>
        <taxon>Nematoda</taxon>
        <taxon>Chromadorea</taxon>
        <taxon>Rhabditida</taxon>
        <taxon>Tylenchina</taxon>
        <taxon>Panagrolaimomorpha</taxon>
        <taxon>Panagrolaimoidea</taxon>
        <taxon>Panagrolaimidae</taxon>
        <taxon>Panagrellus</taxon>
    </lineage>
</organism>
<dbReference type="AlphaFoldDB" id="A0A7E4VYB1"/>